<feature type="region of interest" description="Disordered" evidence="1">
    <location>
        <begin position="293"/>
        <end position="313"/>
    </location>
</feature>
<feature type="compositionally biased region" description="Basic and acidic residues" evidence="1">
    <location>
        <begin position="302"/>
        <end position="313"/>
    </location>
</feature>
<accession>A0A0S4KT83</accession>
<proteinExistence type="predicted"/>
<protein>
    <submittedName>
        <fullName evidence="2">Uncharacterized protein</fullName>
    </submittedName>
</protein>
<dbReference type="AlphaFoldDB" id="A0A0S4KT83"/>
<organism evidence="2 3">
    <name type="scientific">Candidatus Nitrospira inopinata</name>
    <dbReference type="NCBI Taxonomy" id="1715989"/>
    <lineage>
        <taxon>Bacteria</taxon>
        <taxon>Pseudomonadati</taxon>
        <taxon>Nitrospirota</taxon>
        <taxon>Nitrospiria</taxon>
        <taxon>Nitrospirales</taxon>
        <taxon>Nitrospiraceae</taxon>
        <taxon>Nitrospira</taxon>
    </lineage>
</organism>
<gene>
    <name evidence="2" type="ORF">NITINOP_2695</name>
</gene>
<dbReference type="EMBL" id="LN885086">
    <property type="protein sequence ID" value="CUQ67667.1"/>
    <property type="molecule type" value="Genomic_DNA"/>
</dbReference>
<dbReference type="RefSeq" id="WP_062486366.1">
    <property type="nucleotide sequence ID" value="NZ_LN885086.1"/>
</dbReference>
<evidence type="ECO:0000313" key="3">
    <source>
        <dbReference type="Proteomes" id="UP000066284"/>
    </source>
</evidence>
<dbReference type="Proteomes" id="UP000066284">
    <property type="component" value="Chromosome 1"/>
</dbReference>
<name>A0A0S4KT83_9BACT</name>
<dbReference type="KEGG" id="nio:NITINOP_2695"/>
<keyword evidence="3" id="KW-1185">Reference proteome</keyword>
<dbReference type="OrthoDB" id="9182090at2"/>
<evidence type="ECO:0000256" key="1">
    <source>
        <dbReference type="SAM" id="MobiDB-lite"/>
    </source>
</evidence>
<sequence>MKNDLLIRWARYTRVMPVVLTVVVCVCASGGTPLQSMEPTKPPASSDQTPVSLLSEKHEGETAYMNACRVKGVPVPPDWHASSSEWVAHGNLRTILLTPNHLETVQPDDTTFASVWSYAHPTIRGACVALGRSSGTFEVICQSAETGYACFWRNDPFSPDNRWTRDTFSVSLSSLRDPEKGFAPGTVACTECHRGTNAFLVAPDDPTWATVLRPATPRPTFTTLVDRSPALEPSTAGSTITPRPRFIPLGGTAVALSNPVPTGQGCSGVCHELHDEILKKGHTAEGYVRIPRPMGPNCARTSPDHDPTRDCYR</sequence>
<evidence type="ECO:0000313" key="2">
    <source>
        <dbReference type="EMBL" id="CUQ67667.1"/>
    </source>
</evidence>
<reference evidence="3" key="1">
    <citation type="submission" date="2015-09" db="EMBL/GenBank/DDBJ databases">
        <authorList>
            <person name="Daims H."/>
        </authorList>
    </citation>
    <scope>NUCLEOTIDE SEQUENCE [LARGE SCALE GENOMIC DNA]</scope>
</reference>